<dbReference type="EMBL" id="JARJCM010000025">
    <property type="protein sequence ID" value="KAJ7039941.1"/>
    <property type="molecule type" value="Genomic_DNA"/>
</dbReference>
<feature type="compositionally biased region" description="Low complexity" evidence="1">
    <location>
        <begin position="921"/>
        <end position="930"/>
    </location>
</feature>
<feature type="region of interest" description="Disordered" evidence="1">
    <location>
        <begin position="187"/>
        <end position="207"/>
    </location>
</feature>
<reference evidence="2" key="1">
    <citation type="submission" date="2023-03" db="EMBL/GenBank/DDBJ databases">
        <title>Massive genome expansion in bonnet fungi (Mycena s.s.) driven by repeated elements and novel gene families across ecological guilds.</title>
        <authorList>
            <consortium name="Lawrence Berkeley National Laboratory"/>
            <person name="Harder C.B."/>
            <person name="Miyauchi S."/>
            <person name="Viragh M."/>
            <person name="Kuo A."/>
            <person name="Thoen E."/>
            <person name="Andreopoulos B."/>
            <person name="Lu D."/>
            <person name="Skrede I."/>
            <person name="Drula E."/>
            <person name="Henrissat B."/>
            <person name="Morin E."/>
            <person name="Kohler A."/>
            <person name="Barry K."/>
            <person name="LaButti K."/>
            <person name="Morin E."/>
            <person name="Salamov A."/>
            <person name="Lipzen A."/>
            <person name="Mereny Z."/>
            <person name="Hegedus B."/>
            <person name="Baldrian P."/>
            <person name="Stursova M."/>
            <person name="Weitz H."/>
            <person name="Taylor A."/>
            <person name="Grigoriev I.V."/>
            <person name="Nagy L.G."/>
            <person name="Martin F."/>
            <person name="Kauserud H."/>
        </authorList>
    </citation>
    <scope>NUCLEOTIDE SEQUENCE</scope>
    <source>
        <strain evidence="2">CBHHK200</strain>
    </source>
</reference>
<feature type="compositionally biased region" description="Polar residues" evidence="1">
    <location>
        <begin position="196"/>
        <end position="207"/>
    </location>
</feature>
<accession>A0AAD6T6S5</accession>
<feature type="region of interest" description="Disordered" evidence="1">
    <location>
        <begin position="481"/>
        <end position="522"/>
    </location>
</feature>
<name>A0AAD6T6S5_9AGAR</name>
<organism evidence="2 3">
    <name type="scientific">Mycena alexandri</name>
    <dbReference type="NCBI Taxonomy" id="1745969"/>
    <lineage>
        <taxon>Eukaryota</taxon>
        <taxon>Fungi</taxon>
        <taxon>Dikarya</taxon>
        <taxon>Basidiomycota</taxon>
        <taxon>Agaricomycotina</taxon>
        <taxon>Agaricomycetes</taxon>
        <taxon>Agaricomycetidae</taxon>
        <taxon>Agaricales</taxon>
        <taxon>Marasmiineae</taxon>
        <taxon>Mycenaceae</taxon>
        <taxon>Mycena</taxon>
    </lineage>
</organism>
<feature type="compositionally biased region" description="Acidic residues" evidence="1">
    <location>
        <begin position="980"/>
        <end position="999"/>
    </location>
</feature>
<protein>
    <submittedName>
        <fullName evidence="2">Rgp1-domain-containing protein</fullName>
    </submittedName>
</protein>
<gene>
    <name evidence="2" type="ORF">C8F04DRAFT_1392188</name>
</gene>
<dbReference type="Proteomes" id="UP001218188">
    <property type="component" value="Unassembled WGS sequence"/>
</dbReference>
<feature type="compositionally biased region" description="Low complexity" evidence="1">
    <location>
        <begin position="332"/>
        <end position="348"/>
    </location>
</feature>
<feature type="region of interest" description="Disordered" evidence="1">
    <location>
        <begin position="894"/>
        <end position="956"/>
    </location>
</feature>
<keyword evidence="3" id="KW-1185">Reference proteome</keyword>
<feature type="region of interest" description="Disordered" evidence="1">
    <location>
        <begin position="33"/>
        <end position="148"/>
    </location>
</feature>
<feature type="compositionally biased region" description="Low complexity" evidence="1">
    <location>
        <begin position="481"/>
        <end position="496"/>
    </location>
</feature>
<evidence type="ECO:0000313" key="2">
    <source>
        <dbReference type="EMBL" id="KAJ7039941.1"/>
    </source>
</evidence>
<feature type="region of interest" description="Disordered" evidence="1">
    <location>
        <begin position="627"/>
        <end position="655"/>
    </location>
</feature>
<proteinExistence type="predicted"/>
<feature type="region of interest" description="Disordered" evidence="1">
    <location>
        <begin position="974"/>
        <end position="1004"/>
    </location>
</feature>
<feature type="compositionally biased region" description="Gly residues" evidence="1">
    <location>
        <begin position="497"/>
        <end position="512"/>
    </location>
</feature>
<feature type="compositionally biased region" description="Polar residues" evidence="1">
    <location>
        <begin position="349"/>
        <end position="361"/>
    </location>
</feature>
<feature type="compositionally biased region" description="Low complexity" evidence="1">
    <location>
        <begin position="81"/>
        <end position="94"/>
    </location>
</feature>
<sequence>MAEPDADAAVRIVVTPSQSSYFAGEPFSVTITFTNTRSPHTEPTRPRAGSHTNSQSPHRAHRRNAHSISSAPIARPPTSPGTPRTPRTAVPPTTLGREEGGRVGRKGLIGRTTAAASPTVDASSSASSPLFDASSSSSSSLPKDGSGSLPALVELRRKKMLAKSLSVSIAPPDLDLDLSLVGGRGTPRSASFLPESPTSATLPSSISRRSDTLPLAASHPHARKHSVLDGVPLQEIITSPISPSTSGTGAYTPSASSSTFSLALDSISEAAATAYPYPPTPAIPPTPAGGVFGGGPIITVGHPQPLVMSGVTVSAPVGGTRRNPQIGIGMGHPSSSAAGAGQSPISPSTPTKSFLRSHSHTPYNQSTLNAAAHPQNTQLLLYAYAALSGRAVLAPLPNAALPALSSLKDNLRRSGVGARGGGSISLGVGGVGSSPLGAMGGGVERVGLSARPAQHRRSSSFSAGLRAISLGIWGRPNVDAGASTSSAATDESSSAGGSVGSGIPSSGGAGDGGDPEAPVPTLEVPPEMLAVDLALGPGESRSYTYTLLLPAHLPPTFKGRTLRFSYELVVGACRAAPAASGSSGSGVGGGGSRSSVMKVPIRVYGYVGVGRPARPYDLMWPVARRIGAPPPTPSSSHPPTNAKHAPEPQPSKPTVIEHRPSAAALTITASTSAPAKLQQQTQTPQQQQSGSVEELARYAAKLLASGAASSGLGEDGEGFGEDGLSGAAAVVQGQGGGGGGLSGCREAVEVLTRNLKKVSYDITKDGVTVAVLTFPKSGFRLGETVSGVVEVNWRQGRGRVLQLTALLEAHESLPSALAVPPSTPATARYLRRVHAEHHSRFVLGTLRLGFALDIPSDGSPAFGIVAGDSAGGNAGGLEWKVRLCLLVGVAREEGDAGTEGVRTKGLVRDGDEDGGGGRGAWGSAWRAPGRLGVMERVPPPPPPPSSPSSPREPEKTAGWGAFLAASFLGGREGGGYHDGDDFEDEEGERDGAADEEEAYGYDGVKSDLAGGVGVGVRYGGREEGWGEVKVEMVECVVPVRVWAGNTAFRAGDVVFDV</sequence>
<evidence type="ECO:0000256" key="1">
    <source>
        <dbReference type="SAM" id="MobiDB-lite"/>
    </source>
</evidence>
<dbReference type="PANTHER" id="PTHR12507">
    <property type="entry name" value="REDUCED GROWTH PHENOTYPE 1 RGP1, YEAST -RELATED"/>
    <property type="match status" value="1"/>
</dbReference>
<dbReference type="InterPro" id="IPR014848">
    <property type="entry name" value="Rgp1"/>
</dbReference>
<feature type="compositionally biased region" description="Low complexity" evidence="1">
    <location>
        <begin position="112"/>
        <end position="148"/>
    </location>
</feature>
<feature type="region of interest" description="Disordered" evidence="1">
    <location>
        <begin position="332"/>
        <end position="361"/>
    </location>
</feature>
<dbReference type="Pfam" id="PF08737">
    <property type="entry name" value="Rgp1"/>
    <property type="match status" value="1"/>
</dbReference>
<dbReference type="AlphaFoldDB" id="A0AAD6T6S5"/>
<feature type="compositionally biased region" description="Low complexity" evidence="1">
    <location>
        <begin position="673"/>
        <end position="688"/>
    </location>
</feature>
<evidence type="ECO:0000313" key="3">
    <source>
        <dbReference type="Proteomes" id="UP001218188"/>
    </source>
</evidence>
<comment type="caution">
    <text evidence="2">The sequence shown here is derived from an EMBL/GenBank/DDBJ whole genome shotgun (WGS) entry which is preliminary data.</text>
</comment>
<feature type="region of interest" description="Disordered" evidence="1">
    <location>
        <begin position="673"/>
        <end position="692"/>
    </location>
</feature>
<feature type="compositionally biased region" description="Pro residues" evidence="1">
    <location>
        <begin position="937"/>
        <end position="947"/>
    </location>
</feature>